<accession>A0A8K0SIU9</accession>
<dbReference type="AlphaFoldDB" id="A0A8K0SIU9"/>
<feature type="compositionally biased region" description="Basic and acidic residues" evidence="1">
    <location>
        <begin position="588"/>
        <end position="597"/>
    </location>
</feature>
<organism evidence="3 4">
    <name type="scientific">Stachybotrys elegans</name>
    <dbReference type="NCBI Taxonomy" id="80388"/>
    <lineage>
        <taxon>Eukaryota</taxon>
        <taxon>Fungi</taxon>
        <taxon>Dikarya</taxon>
        <taxon>Ascomycota</taxon>
        <taxon>Pezizomycotina</taxon>
        <taxon>Sordariomycetes</taxon>
        <taxon>Hypocreomycetidae</taxon>
        <taxon>Hypocreales</taxon>
        <taxon>Stachybotryaceae</taxon>
        <taxon>Stachybotrys</taxon>
    </lineage>
</organism>
<dbReference type="PANTHER" id="PTHR24148">
    <property type="entry name" value="ANKYRIN REPEAT DOMAIN-CONTAINING PROTEIN 39 HOMOLOG-RELATED"/>
    <property type="match status" value="1"/>
</dbReference>
<dbReference type="PANTHER" id="PTHR24148:SF73">
    <property type="entry name" value="HET DOMAIN PROTEIN (AFU_ORTHOLOGUE AFUA_8G01020)"/>
    <property type="match status" value="1"/>
</dbReference>
<sequence>MELYQYQPIQNDNAVRMLTLSAGLPDDPLSGYLTEFNMDDAAHEAYEPLSYVWGSSKFDRTFICDGKRLSITASLDHGLRRIRMPDRDRRVWVDQICINQHDTAERGSQVQFMNAIYKHATSVLVWLGPDMGHEAHAAFSFVRSLSETFKDAGRRAQFRVDHARDKLILRREEDWASVKALTQLPWFERVWIIQEIGTEAPATLLWGDASMDWDTLYSVCDKLTEFHYLRRRFNIETPKVKFVFQRFVPPNVATRHANRLSFIYELHRARHVKATDPRDRVFAFLGHYSGEGLRGLKANYDPETGTLPNVYRDVAVRTMESGGGDSGLIALAAVQHHELASSLADWRARRDAAGDRHYMPSWVPDWRTYTSYILSEPTSPHRACGTGSFSKPSFVVDGNSLRIKGVAIDVITDASEPLEPKAFHDPEPGKQTLIEHLWRTVCGYGGDGGGHLFSLRPLYRQNNEAKEAALKPKALYKVELGKQSLIGRLWRTLSGLFSSRLSRALYMVKPGKQTLITQFWRILFGLFSLRPVYRQDDEAQEAAPSGDGHCPAVLAYMQTLSNGGVATALREFDRRLASASGSTPDSSGQREQESRENFYRSCSDSKWLAEGAAYLTHTMAAAGDAEAVSPELQRLASSERVGGSDDDWPRSANGASSGRVLARTAKGYFVLGPKVLAKGDRICVLWGGKMCFCLRPLDQGRFLLVGECYVHGLMDGEAVGQVGRNEVAEEEFVLV</sequence>
<evidence type="ECO:0000259" key="2">
    <source>
        <dbReference type="Pfam" id="PF06985"/>
    </source>
</evidence>
<dbReference type="OrthoDB" id="2504919at2759"/>
<name>A0A8K0SIU9_9HYPO</name>
<reference evidence="3" key="1">
    <citation type="journal article" date="2021" name="Nat. Commun.">
        <title>Genetic determinants of endophytism in the Arabidopsis root mycobiome.</title>
        <authorList>
            <person name="Mesny F."/>
            <person name="Miyauchi S."/>
            <person name="Thiergart T."/>
            <person name="Pickel B."/>
            <person name="Atanasova L."/>
            <person name="Karlsson M."/>
            <person name="Huettel B."/>
            <person name="Barry K.W."/>
            <person name="Haridas S."/>
            <person name="Chen C."/>
            <person name="Bauer D."/>
            <person name="Andreopoulos W."/>
            <person name="Pangilinan J."/>
            <person name="LaButti K."/>
            <person name="Riley R."/>
            <person name="Lipzen A."/>
            <person name="Clum A."/>
            <person name="Drula E."/>
            <person name="Henrissat B."/>
            <person name="Kohler A."/>
            <person name="Grigoriev I.V."/>
            <person name="Martin F.M."/>
            <person name="Hacquard S."/>
        </authorList>
    </citation>
    <scope>NUCLEOTIDE SEQUENCE</scope>
    <source>
        <strain evidence="3">MPI-CAGE-CH-0235</strain>
    </source>
</reference>
<dbReference type="Pfam" id="PF06985">
    <property type="entry name" value="HET"/>
    <property type="match status" value="1"/>
</dbReference>
<proteinExistence type="predicted"/>
<dbReference type="Pfam" id="PF26639">
    <property type="entry name" value="Het-6_barrel"/>
    <property type="match status" value="1"/>
</dbReference>
<dbReference type="InterPro" id="IPR052895">
    <property type="entry name" value="HetReg/Transcr_Mod"/>
</dbReference>
<feature type="region of interest" description="Disordered" evidence="1">
    <location>
        <begin position="635"/>
        <end position="655"/>
    </location>
</feature>
<evidence type="ECO:0000313" key="3">
    <source>
        <dbReference type="EMBL" id="KAH7311430.1"/>
    </source>
</evidence>
<feature type="region of interest" description="Disordered" evidence="1">
    <location>
        <begin position="577"/>
        <end position="597"/>
    </location>
</feature>
<keyword evidence="4" id="KW-1185">Reference proteome</keyword>
<feature type="domain" description="Heterokaryon incompatibility" evidence="2">
    <location>
        <begin position="46"/>
        <end position="195"/>
    </location>
</feature>
<evidence type="ECO:0000313" key="4">
    <source>
        <dbReference type="Proteomes" id="UP000813444"/>
    </source>
</evidence>
<dbReference type="InterPro" id="IPR010730">
    <property type="entry name" value="HET"/>
</dbReference>
<gene>
    <name evidence="3" type="ORF">B0I35DRAFT_64180</name>
</gene>
<dbReference type="EMBL" id="JAGPNK010000011">
    <property type="protein sequence ID" value="KAH7311430.1"/>
    <property type="molecule type" value="Genomic_DNA"/>
</dbReference>
<comment type="caution">
    <text evidence="3">The sequence shown here is derived from an EMBL/GenBank/DDBJ whole genome shotgun (WGS) entry which is preliminary data.</text>
</comment>
<evidence type="ECO:0000256" key="1">
    <source>
        <dbReference type="SAM" id="MobiDB-lite"/>
    </source>
</evidence>
<dbReference type="Proteomes" id="UP000813444">
    <property type="component" value="Unassembled WGS sequence"/>
</dbReference>
<protein>
    <submittedName>
        <fullName evidence="3">Heterokaryon incompatibility protein-domain-containing protein</fullName>
    </submittedName>
</protein>